<dbReference type="Pfam" id="PF00550">
    <property type="entry name" value="PP-binding"/>
    <property type="match status" value="1"/>
</dbReference>
<comment type="caution">
    <text evidence="2">The sequence shown here is derived from an EMBL/GenBank/DDBJ whole genome shotgun (WGS) entry which is preliminary data.</text>
</comment>
<organism evidence="2 3">
    <name type="scientific">Streptomyces monticola</name>
    <dbReference type="NCBI Taxonomy" id="2666263"/>
    <lineage>
        <taxon>Bacteria</taxon>
        <taxon>Bacillati</taxon>
        <taxon>Actinomycetota</taxon>
        <taxon>Actinomycetes</taxon>
        <taxon>Kitasatosporales</taxon>
        <taxon>Streptomycetaceae</taxon>
        <taxon>Streptomyces</taxon>
    </lineage>
</organism>
<dbReference type="Gene3D" id="1.10.1200.10">
    <property type="entry name" value="ACP-like"/>
    <property type="match status" value="1"/>
</dbReference>
<dbReference type="RefSeq" id="WP_381828977.1">
    <property type="nucleotide sequence ID" value="NZ_JBHTCF010000003.1"/>
</dbReference>
<keyword evidence="3" id="KW-1185">Reference proteome</keyword>
<evidence type="ECO:0000259" key="1">
    <source>
        <dbReference type="Pfam" id="PF00550"/>
    </source>
</evidence>
<dbReference type="Proteomes" id="UP001596523">
    <property type="component" value="Unassembled WGS sequence"/>
</dbReference>
<dbReference type="InterPro" id="IPR036736">
    <property type="entry name" value="ACP-like_sf"/>
</dbReference>
<dbReference type="InterPro" id="IPR009081">
    <property type="entry name" value="PP-bd_ACP"/>
</dbReference>
<gene>
    <name evidence="2" type="ORF">ACFQVC_09775</name>
</gene>
<reference evidence="3" key="1">
    <citation type="journal article" date="2019" name="Int. J. Syst. Evol. Microbiol.">
        <title>The Global Catalogue of Microorganisms (GCM) 10K type strain sequencing project: providing services to taxonomists for standard genome sequencing and annotation.</title>
        <authorList>
            <consortium name="The Broad Institute Genomics Platform"/>
            <consortium name="The Broad Institute Genome Sequencing Center for Infectious Disease"/>
            <person name="Wu L."/>
            <person name="Ma J."/>
        </authorList>
    </citation>
    <scope>NUCLEOTIDE SEQUENCE [LARGE SCALE GENOMIC DNA]</scope>
    <source>
        <strain evidence="3">SYNS20</strain>
    </source>
</reference>
<name>A0ABW2JFQ0_9ACTN</name>
<protein>
    <submittedName>
        <fullName evidence="2">Phosphopantetheine-binding protein</fullName>
    </submittedName>
</protein>
<feature type="domain" description="Carrier" evidence="1">
    <location>
        <begin position="19"/>
        <end position="55"/>
    </location>
</feature>
<dbReference type="SUPFAM" id="SSF47336">
    <property type="entry name" value="ACP-like"/>
    <property type="match status" value="1"/>
</dbReference>
<accession>A0ABW2JFQ0</accession>
<evidence type="ECO:0000313" key="2">
    <source>
        <dbReference type="EMBL" id="MFC7304499.1"/>
    </source>
</evidence>
<proteinExistence type="predicted"/>
<dbReference type="EMBL" id="JBHTCF010000003">
    <property type="protein sequence ID" value="MFC7304499.1"/>
    <property type="molecule type" value="Genomic_DNA"/>
</dbReference>
<evidence type="ECO:0000313" key="3">
    <source>
        <dbReference type="Proteomes" id="UP001596523"/>
    </source>
</evidence>
<sequence>MQHAGPITEFLVSEFLPGTTAAELDPDLDLLEHGVLDSLGVLKLISWICDGYGVRREELVLEPEHFRSVRTIDAFIVTSAHLQQVG</sequence>